<feature type="transmembrane region" description="Helical" evidence="1">
    <location>
        <begin position="350"/>
        <end position="371"/>
    </location>
</feature>
<reference evidence="2 3" key="1">
    <citation type="submission" date="2021-06" db="EMBL/GenBank/DDBJ databases">
        <authorList>
            <person name="Sun Q."/>
            <person name="Li D."/>
        </authorList>
    </citation>
    <scope>NUCLEOTIDE SEQUENCE [LARGE SCALE GENOMIC DNA]</scope>
    <source>
        <strain evidence="2 3">MSJd-7</strain>
    </source>
</reference>
<dbReference type="EMBL" id="JAHLQI010000002">
    <property type="protein sequence ID" value="MBU5489833.1"/>
    <property type="molecule type" value="Genomic_DNA"/>
</dbReference>
<evidence type="ECO:0008006" key="4">
    <source>
        <dbReference type="Google" id="ProtNLM"/>
    </source>
</evidence>
<organism evidence="2 3">
    <name type="scientific">Butyricicoccus intestinisimiae</name>
    <dbReference type="NCBI Taxonomy" id="2841509"/>
    <lineage>
        <taxon>Bacteria</taxon>
        <taxon>Bacillati</taxon>
        <taxon>Bacillota</taxon>
        <taxon>Clostridia</taxon>
        <taxon>Eubacteriales</taxon>
        <taxon>Butyricicoccaceae</taxon>
        <taxon>Butyricicoccus</taxon>
    </lineage>
</organism>
<gene>
    <name evidence="2" type="ORF">KQI75_04215</name>
</gene>
<accession>A0ABS6EQ90</accession>
<evidence type="ECO:0000256" key="1">
    <source>
        <dbReference type="SAM" id="Phobius"/>
    </source>
</evidence>
<feature type="transmembrane region" description="Helical" evidence="1">
    <location>
        <begin position="313"/>
        <end position="338"/>
    </location>
</feature>
<dbReference type="RefSeq" id="WP_216469484.1">
    <property type="nucleotide sequence ID" value="NZ_JAHLQI010000002.1"/>
</dbReference>
<keyword evidence="1" id="KW-0812">Transmembrane</keyword>
<comment type="caution">
    <text evidence="2">The sequence shown here is derived from an EMBL/GenBank/DDBJ whole genome shotgun (WGS) entry which is preliminary data.</text>
</comment>
<feature type="transmembrane region" description="Helical" evidence="1">
    <location>
        <begin position="289"/>
        <end position="307"/>
    </location>
</feature>
<feature type="transmembrane region" description="Helical" evidence="1">
    <location>
        <begin position="22"/>
        <end position="42"/>
    </location>
</feature>
<keyword evidence="1" id="KW-1133">Transmembrane helix</keyword>
<proteinExistence type="predicted"/>
<sequence length="737" mass="81339">MTRNNSSCKLRTLVFNCSVRQAPLYAVAFLAMLLFQPVYTLLNIRSRTRFSDMSNPDVYSSVCKDLRDSLLVNVPAAVLLLILALVAGISAFRYLHVKNQTDFFHALPIRRGQLFASRALTGILAVLPSYLIGVLLSCAVIAAHGYGEILNAPEIVSSIAVHAVGFLLVYAVAVLSAIVCGNTLVSLLVCGWFQFGILLGWVALDSLLYVLMPARTNSAVVSLWSSPLIDVFQLLRPLGEDAISYEIVGKQAADCMVAVLVIFALAYFLNRIRASESTGMSLAFPAMQLPLKFYMMSVVGAYVGLFFEDMTGSWGMLFVGMACGAFVTACVTEIVYDMDFHSLFCHWKSTVVYAVAAAVVLGVLALDVMGWNSRLPNRADIVSAQLVSDYTPWECTNNTWNQDWDYANFSHDMIQSLNVSSNTYRATYVSDSEPSGLLDITEVQKLRESGNIDRVYASAQLGAQAMRHERGKVSEKLSACDEYGDSVYATYLVRFRLANGKTFERQYIMPADTQELADNADAVRYSKEYLSAGTPEAVAHSKQDVAKIIDVYGCEASYSASKRIDNQQAIRAILDTLQKESLQRDKAYIDSHAPVYYLYVRGRQDMELNGDEYLPTSDGDGDDMIMIPIYDYETQTIAILSKYVDAMPKALRADNIAKIQVITNTADDEPQTYTDYTQAADIAKLLPALIPSGFADCMDQAVYHQAIKNCLSATVYTKDGQEILCECYADRTGGLVQ</sequence>
<keyword evidence="3" id="KW-1185">Reference proteome</keyword>
<feature type="transmembrane region" description="Helical" evidence="1">
    <location>
        <begin position="247"/>
        <end position="269"/>
    </location>
</feature>
<keyword evidence="1" id="KW-0472">Membrane</keyword>
<name>A0ABS6EQ90_9FIRM</name>
<evidence type="ECO:0000313" key="3">
    <source>
        <dbReference type="Proteomes" id="UP000783588"/>
    </source>
</evidence>
<feature type="transmembrane region" description="Helical" evidence="1">
    <location>
        <begin position="70"/>
        <end position="95"/>
    </location>
</feature>
<feature type="transmembrane region" description="Helical" evidence="1">
    <location>
        <begin position="115"/>
        <end position="143"/>
    </location>
</feature>
<protein>
    <recommendedName>
        <fullName evidence="4">ABC transporter permease</fullName>
    </recommendedName>
</protein>
<dbReference type="Proteomes" id="UP000783588">
    <property type="component" value="Unassembled WGS sequence"/>
</dbReference>
<feature type="transmembrane region" description="Helical" evidence="1">
    <location>
        <begin position="184"/>
        <end position="204"/>
    </location>
</feature>
<evidence type="ECO:0000313" key="2">
    <source>
        <dbReference type="EMBL" id="MBU5489833.1"/>
    </source>
</evidence>
<feature type="transmembrane region" description="Helical" evidence="1">
    <location>
        <begin position="155"/>
        <end position="178"/>
    </location>
</feature>